<dbReference type="InterPro" id="IPR036870">
    <property type="entry name" value="Ribosomal_bS18_sf"/>
</dbReference>
<dbReference type="SUPFAM" id="SSF46911">
    <property type="entry name" value="Ribosomal protein S18"/>
    <property type="match status" value="1"/>
</dbReference>
<keyword evidence="2" id="KW-0689">Ribosomal protein</keyword>
<reference evidence="4 5" key="1">
    <citation type="submission" date="2024-05" db="EMBL/GenBank/DDBJ databases">
        <authorList>
            <person name="Wallberg A."/>
        </authorList>
    </citation>
    <scope>NUCLEOTIDE SEQUENCE [LARGE SCALE GENOMIC DNA]</scope>
</reference>
<dbReference type="PANTHER" id="PTHR13479:SF40">
    <property type="entry name" value="SMALL RIBOSOMAL SUBUNIT PROTEIN BS18M"/>
    <property type="match status" value="1"/>
</dbReference>
<gene>
    <name evidence="4" type="ORF">MNOR_LOCUS5344</name>
</gene>
<dbReference type="PROSITE" id="PS00057">
    <property type="entry name" value="RIBOSOMAL_S18"/>
    <property type="match status" value="1"/>
</dbReference>
<evidence type="ECO:0000256" key="2">
    <source>
        <dbReference type="ARBA" id="ARBA00022980"/>
    </source>
</evidence>
<feature type="non-terminal residue" evidence="4">
    <location>
        <position position="100"/>
    </location>
</feature>
<dbReference type="EMBL" id="CAXKWB010002054">
    <property type="protein sequence ID" value="CAL4066097.1"/>
    <property type="molecule type" value="Genomic_DNA"/>
</dbReference>
<comment type="caution">
    <text evidence="4">The sequence shown here is derived from an EMBL/GenBank/DDBJ whole genome shotgun (WGS) entry which is preliminary data.</text>
</comment>
<keyword evidence="3" id="KW-0687">Ribonucleoprotein</keyword>
<evidence type="ECO:0000256" key="1">
    <source>
        <dbReference type="ARBA" id="ARBA00005589"/>
    </source>
</evidence>
<dbReference type="Proteomes" id="UP001497623">
    <property type="component" value="Unassembled WGS sequence"/>
</dbReference>
<name>A0AAV2PZS5_MEGNR</name>
<dbReference type="GO" id="GO:0005763">
    <property type="term" value="C:mitochondrial small ribosomal subunit"/>
    <property type="evidence" value="ECO:0007669"/>
    <property type="project" value="TreeGrafter"/>
</dbReference>
<sequence>MPVEMPDPYEKPNIECILCKYEVVPDYKNPKLLSQFISPFTGCVYGRHITRLCSEKQTQVELEINKSRAAGYMAIMNKDVEFLKDPKLFDPNNPIRNHKY</sequence>
<evidence type="ECO:0008006" key="6">
    <source>
        <dbReference type="Google" id="ProtNLM"/>
    </source>
</evidence>
<accession>A0AAV2PZS5</accession>
<keyword evidence="5" id="KW-1185">Reference proteome</keyword>
<dbReference type="Pfam" id="PF01084">
    <property type="entry name" value="Ribosomal_S18"/>
    <property type="match status" value="1"/>
</dbReference>
<dbReference type="InterPro" id="IPR018275">
    <property type="entry name" value="Ribosomal_bS18_CS"/>
</dbReference>
<dbReference type="InterPro" id="IPR001648">
    <property type="entry name" value="Ribosomal_bS18"/>
</dbReference>
<dbReference type="AlphaFoldDB" id="A0AAV2PZS5"/>
<evidence type="ECO:0000313" key="4">
    <source>
        <dbReference type="EMBL" id="CAL4066097.1"/>
    </source>
</evidence>
<dbReference type="PANTHER" id="PTHR13479">
    <property type="entry name" value="30S RIBOSOMAL PROTEIN S18"/>
    <property type="match status" value="1"/>
</dbReference>
<dbReference type="GO" id="GO:0032543">
    <property type="term" value="P:mitochondrial translation"/>
    <property type="evidence" value="ECO:0007669"/>
    <property type="project" value="TreeGrafter"/>
</dbReference>
<organism evidence="4 5">
    <name type="scientific">Meganyctiphanes norvegica</name>
    <name type="common">Northern krill</name>
    <name type="synonym">Thysanopoda norvegica</name>
    <dbReference type="NCBI Taxonomy" id="48144"/>
    <lineage>
        <taxon>Eukaryota</taxon>
        <taxon>Metazoa</taxon>
        <taxon>Ecdysozoa</taxon>
        <taxon>Arthropoda</taxon>
        <taxon>Crustacea</taxon>
        <taxon>Multicrustacea</taxon>
        <taxon>Malacostraca</taxon>
        <taxon>Eumalacostraca</taxon>
        <taxon>Eucarida</taxon>
        <taxon>Euphausiacea</taxon>
        <taxon>Euphausiidae</taxon>
        <taxon>Meganyctiphanes</taxon>
    </lineage>
</organism>
<evidence type="ECO:0000256" key="3">
    <source>
        <dbReference type="ARBA" id="ARBA00023274"/>
    </source>
</evidence>
<comment type="similarity">
    <text evidence="1">Belongs to the bacterial ribosomal protein bS18 family.</text>
</comment>
<dbReference type="GO" id="GO:0003735">
    <property type="term" value="F:structural constituent of ribosome"/>
    <property type="evidence" value="ECO:0007669"/>
    <property type="project" value="InterPro"/>
</dbReference>
<dbReference type="GO" id="GO:0070181">
    <property type="term" value="F:small ribosomal subunit rRNA binding"/>
    <property type="evidence" value="ECO:0007669"/>
    <property type="project" value="TreeGrafter"/>
</dbReference>
<protein>
    <recommendedName>
        <fullName evidence="6">28S ribosomal protein S18c, mitochondrial</fullName>
    </recommendedName>
</protein>
<dbReference type="Gene3D" id="4.10.640.10">
    <property type="entry name" value="Ribosomal protein S18"/>
    <property type="match status" value="1"/>
</dbReference>
<proteinExistence type="inferred from homology"/>
<evidence type="ECO:0000313" key="5">
    <source>
        <dbReference type="Proteomes" id="UP001497623"/>
    </source>
</evidence>